<evidence type="ECO:0000313" key="2">
    <source>
        <dbReference type="Proteomes" id="UP000828048"/>
    </source>
</evidence>
<gene>
    <name evidence="1" type="ORF">Vadar_016906</name>
</gene>
<dbReference type="Proteomes" id="UP000828048">
    <property type="component" value="Chromosome 4"/>
</dbReference>
<keyword evidence="2" id="KW-1185">Reference proteome</keyword>
<name>A0ACB7Z4C8_9ERIC</name>
<evidence type="ECO:0000313" key="1">
    <source>
        <dbReference type="EMBL" id="KAH7860696.1"/>
    </source>
</evidence>
<accession>A0ACB7Z4C8</accession>
<dbReference type="EMBL" id="CM037154">
    <property type="protein sequence ID" value="KAH7860696.1"/>
    <property type="molecule type" value="Genomic_DNA"/>
</dbReference>
<protein>
    <submittedName>
        <fullName evidence="1">Uncharacterized protein</fullName>
    </submittedName>
</protein>
<proteinExistence type="predicted"/>
<reference evidence="1 2" key="1">
    <citation type="journal article" date="2021" name="Hortic Res">
        <title>High-quality reference genome and annotation aids understanding of berry development for evergreen blueberry (Vaccinium darrowii).</title>
        <authorList>
            <person name="Yu J."/>
            <person name="Hulse-Kemp A.M."/>
            <person name="Babiker E."/>
            <person name="Staton M."/>
        </authorList>
    </citation>
    <scope>NUCLEOTIDE SEQUENCE [LARGE SCALE GENOMIC DNA]</scope>
    <source>
        <strain evidence="2">cv. NJ 8807/NJ 8810</strain>
        <tissue evidence="1">Young leaf</tissue>
    </source>
</reference>
<sequence length="273" mass="30362">MGRSPCCEKAHTNKGAWTKEEDTRLINYIRVQGEGNWRSLPKSAGLLRCGKSCRLRWINYLRPDLKRGNFTEEEDELIIKLHSLLGNKWSLIAGRLPGRTDNEIKNYWNTHIKRKLVTRGLDPQTHRPFKSTTSVTNSQFDFTNTSQSPSPPSDIVLTGQSTAKHQLRTATDSIECSSGTTEETRPQPLAESPQSIGRFDPLGSAGPDRSTGKFESIDLELSIGLVPFQSRSPSFSTNSAKSKVVCLCWQLGFRGGQLCSNCESNNTGGFIVR</sequence>
<organism evidence="1 2">
    <name type="scientific">Vaccinium darrowii</name>
    <dbReference type="NCBI Taxonomy" id="229202"/>
    <lineage>
        <taxon>Eukaryota</taxon>
        <taxon>Viridiplantae</taxon>
        <taxon>Streptophyta</taxon>
        <taxon>Embryophyta</taxon>
        <taxon>Tracheophyta</taxon>
        <taxon>Spermatophyta</taxon>
        <taxon>Magnoliopsida</taxon>
        <taxon>eudicotyledons</taxon>
        <taxon>Gunneridae</taxon>
        <taxon>Pentapetalae</taxon>
        <taxon>asterids</taxon>
        <taxon>Ericales</taxon>
        <taxon>Ericaceae</taxon>
        <taxon>Vaccinioideae</taxon>
        <taxon>Vaccinieae</taxon>
        <taxon>Vaccinium</taxon>
    </lineage>
</organism>
<comment type="caution">
    <text evidence="1">The sequence shown here is derived from an EMBL/GenBank/DDBJ whole genome shotgun (WGS) entry which is preliminary data.</text>
</comment>